<dbReference type="PROSITE" id="PS51760">
    <property type="entry name" value="GH10_2"/>
    <property type="match status" value="1"/>
</dbReference>
<dbReference type="Proteomes" id="UP000198520">
    <property type="component" value="Unassembled WGS sequence"/>
</dbReference>
<dbReference type="AlphaFoldDB" id="A0A1I2FZ14"/>
<dbReference type="SMART" id="SM00633">
    <property type="entry name" value="Glyco_10"/>
    <property type="match status" value="1"/>
</dbReference>
<dbReference type="Pfam" id="PF00331">
    <property type="entry name" value="Glyco_hydro_10"/>
    <property type="match status" value="1"/>
</dbReference>
<dbReference type="InterPro" id="IPR044846">
    <property type="entry name" value="GH10"/>
</dbReference>
<keyword evidence="12" id="KW-1185">Reference proteome</keyword>
<evidence type="ECO:0000256" key="1">
    <source>
        <dbReference type="ARBA" id="ARBA00000681"/>
    </source>
</evidence>
<evidence type="ECO:0000256" key="2">
    <source>
        <dbReference type="ARBA" id="ARBA00007495"/>
    </source>
</evidence>
<keyword evidence="7 9" id="KW-0326">Glycosidase</keyword>
<dbReference type="RefSeq" id="WP_229828509.1">
    <property type="nucleotide sequence ID" value="NZ_BNAN01000002.1"/>
</dbReference>
<feature type="domain" description="GH10" evidence="10">
    <location>
        <begin position="74"/>
        <end position="370"/>
    </location>
</feature>
<proteinExistence type="inferred from homology"/>
<evidence type="ECO:0000313" key="12">
    <source>
        <dbReference type="Proteomes" id="UP000198520"/>
    </source>
</evidence>
<evidence type="ECO:0000256" key="7">
    <source>
        <dbReference type="ARBA" id="ARBA00023295"/>
    </source>
</evidence>
<gene>
    <name evidence="11" type="ORF">SAMN04488035_1625</name>
</gene>
<protein>
    <recommendedName>
        <fullName evidence="9">Beta-xylanase</fullName>
        <ecNumber evidence="9">3.2.1.8</ecNumber>
    </recommendedName>
</protein>
<sequence length="424" mass="46330">MHAVAAPHLSAAPAHRVARTVVTVTDAGGRPVPDAEVAVAQSRHAFEFGNIAFDLIPLANGEGEVRDVGFGGASAHLERLADLWLDVFNIGTLPFYWRTFEPERGAPDTARLLQTARWLAERGVTVKGHPLVWHTLTPSWLDDVPLDKLASVIRSRIVREVTDFAGVIDTWDAINEVVIMPVFEAEPNAVTRLAAREGQIAMVKLAFETAREANPNATLLLNDFNMSPAYERLIEECLEAGVQIDALGLQSHMHQGYWGEEKTLDALERFSRFGLPLHLTETTLLSGHLMPPEIVDLNDYQIPEWPSTPEGEARQADEVERHYRTLFGHPAVQASTYWGLTDDGAWLGAPGGLVRADGTPKPAYDALRRLVKEEWWTPETVVRTDAEGRFTLEGFLGDYAVTGAAGAASVALAPDGGAVEARLG</sequence>
<reference evidence="12" key="1">
    <citation type="submission" date="2016-10" db="EMBL/GenBank/DDBJ databases">
        <authorList>
            <person name="Varghese N."/>
            <person name="Submissions S."/>
        </authorList>
    </citation>
    <scope>NUCLEOTIDE SEQUENCE [LARGE SCALE GENOMIC DNA]</scope>
    <source>
        <strain evidence="12">DSM 19083</strain>
    </source>
</reference>
<evidence type="ECO:0000256" key="5">
    <source>
        <dbReference type="ARBA" id="ARBA00022801"/>
    </source>
</evidence>
<comment type="catalytic activity">
    <reaction evidence="1 9">
        <text>Endohydrolysis of (1-&gt;4)-beta-D-xylosidic linkages in xylans.</text>
        <dbReference type="EC" id="3.2.1.8"/>
    </reaction>
</comment>
<accession>A0A1I2FZ14</accession>
<dbReference type="InterPro" id="IPR001000">
    <property type="entry name" value="GH10_dom"/>
</dbReference>
<dbReference type="STRING" id="285351.SAMN04488035_1625"/>
<dbReference type="InterPro" id="IPR017853">
    <property type="entry name" value="GH"/>
</dbReference>
<evidence type="ECO:0000256" key="8">
    <source>
        <dbReference type="ARBA" id="ARBA00023326"/>
    </source>
</evidence>
<dbReference type="GO" id="GO:0045493">
    <property type="term" value="P:xylan catabolic process"/>
    <property type="evidence" value="ECO:0007669"/>
    <property type="project" value="UniProtKB-KW"/>
</dbReference>
<dbReference type="EC" id="3.2.1.8" evidence="9"/>
<keyword evidence="5 9" id="KW-0378">Hydrolase</keyword>
<dbReference type="SUPFAM" id="SSF51445">
    <property type="entry name" value="(Trans)glycosidases"/>
    <property type="match status" value="1"/>
</dbReference>
<evidence type="ECO:0000256" key="9">
    <source>
        <dbReference type="RuleBase" id="RU361174"/>
    </source>
</evidence>
<keyword evidence="8 9" id="KW-0624">Polysaccharide degradation</keyword>
<evidence type="ECO:0000256" key="4">
    <source>
        <dbReference type="ARBA" id="ARBA00022729"/>
    </source>
</evidence>
<dbReference type="EMBL" id="FONZ01000002">
    <property type="protein sequence ID" value="SFF10645.1"/>
    <property type="molecule type" value="Genomic_DNA"/>
</dbReference>
<dbReference type="PANTHER" id="PTHR31490">
    <property type="entry name" value="GLYCOSYL HYDROLASE"/>
    <property type="match status" value="1"/>
</dbReference>
<dbReference type="GO" id="GO:0031176">
    <property type="term" value="F:endo-1,4-beta-xylanase activity"/>
    <property type="evidence" value="ECO:0007669"/>
    <property type="project" value="UniProtKB-EC"/>
</dbReference>
<dbReference type="PRINTS" id="PR00134">
    <property type="entry name" value="GLHYDRLASE10"/>
</dbReference>
<evidence type="ECO:0000256" key="6">
    <source>
        <dbReference type="ARBA" id="ARBA00023277"/>
    </source>
</evidence>
<evidence type="ECO:0000256" key="3">
    <source>
        <dbReference type="ARBA" id="ARBA00022651"/>
    </source>
</evidence>
<organism evidence="11 12">
    <name type="scientific">Flavimobilis marinus</name>
    <dbReference type="NCBI Taxonomy" id="285351"/>
    <lineage>
        <taxon>Bacteria</taxon>
        <taxon>Bacillati</taxon>
        <taxon>Actinomycetota</taxon>
        <taxon>Actinomycetes</taxon>
        <taxon>Micrococcales</taxon>
        <taxon>Jonesiaceae</taxon>
        <taxon>Flavimobilis</taxon>
    </lineage>
</organism>
<evidence type="ECO:0000259" key="10">
    <source>
        <dbReference type="PROSITE" id="PS51760"/>
    </source>
</evidence>
<dbReference type="PANTHER" id="PTHR31490:SF88">
    <property type="entry name" value="BETA-XYLANASE"/>
    <property type="match status" value="1"/>
</dbReference>
<evidence type="ECO:0000313" key="11">
    <source>
        <dbReference type="EMBL" id="SFF10645.1"/>
    </source>
</evidence>
<keyword evidence="4" id="KW-0732">Signal</keyword>
<keyword evidence="6 9" id="KW-0119">Carbohydrate metabolism</keyword>
<dbReference type="Gene3D" id="3.20.20.80">
    <property type="entry name" value="Glycosidases"/>
    <property type="match status" value="1"/>
</dbReference>
<comment type="similarity">
    <text evidence="2 9">Belongs to the glycosyl hydrolase 10 (cellulase F) family.</text>
</comment>
<name>A0A1I2FZ14_9MICO</name>
<keyword evidence="3 11" id="KW-0858">Xylan degradation</keyword>